<comment type="caution">
    <text evidence="1">The sequence shown here is derived from an EMBL/GenBank/DDBJ whole genome shotgun (WGS) entry which is preliminary data.</text>
</comment>
<dbReference type="Proteomes" id="UP000587527">
    <property type="component" value="Unassembled WGS sequence"/>
</dbReference>
<gene>
    <name evidence="1" type="ORF">F4553_000929</name>
</gene>
<keyword evidence="2" id="KW-1185">Reference proteome</keyword>
<evidence type="ECO:0000313" key="2">
    <source>
        <dbReference type="Proteomes" id="UP000587527"/>
    </source>
</evidence>
<dbReference type="Gene3D" id="3.30.1310.10">
    <property type="entry name" value="Nucleoid-associated protein YbaB-like domain"/>
    <property type="match status" value="1"/>
</dbReference>
<evidence type="ECO:0000313" key="1">
    <source>
        <dbReference type="EMBL" id="MBB5867550.1"/>
    </source>
</evidence>
<dbReference type="RefSeq" id="WP_184832427.1">
    <property type="nucleotide sequence ID" value="NZ_JACHMN010000001.1"/>
</dbReference>
<organism evidence="1 2">
    <name type="scientific">Allocatelliglobosispora scoriae</name>
    <dbReference type="NCBI Taxonomy" id="643052"/>
    <lineage>
        <taxon>Bacteria</taxon>
        <taxon>Bacillati</taxon>
        <taxon>Actinomycetota</taxon>
        <taxon>Actinomycetes</taxon>
        <taxon>Micromonosporales</taxon>
        <taxon>Micromonosporaceae</taxon>
        <taxon>Allocatelliglobosispora</taxon>
    </lineage>
</organism>
<dbReference type="AlphaFoldDB" id="A0A841BL62"/>
<keyword evidence="1" id="KW-0238">DNA-binding</keyword>
<sequence>MHGEEAETSGGPATAEAVARLRARAEELTGQFQQMIGSFDDIAAKTRAVMVTATSGDGLVTATVGSDGRLRKLRLDPRIYHYPHASDLARSIQETIDAAAAEAQRRVVEICAPLVPEETIAPYLERDHEKIMQRMVQDLSTMGGVRP</sequence>
<dbReference type="InterPro" id="IPR036894">
    <property type="entry name" value="YbaB-like_sf"/>
</dbReference>
<reference evidence="1 2" key="1">
    <citation type="submission" date="2020-08" db="EMBL/GenBank/DDBJ databases">
        <title>Sequencing the genomes of 1000 actinobacteria strains.</title>
        <authorList>
            <person name="Klenk H.-P."/>
        </authorList>
    </citation>
    <scope>NUCLEOTIDE SEQUENCE [LARGE SCALE GENOMIC DNA]</scope>
    <source>
        <strain evidence="1 2">DSM 45362</strain>
    </source>
</reference>
<dbReference type="EMBL" id="JACHMN010000001">
    <property type="protein sequence ID" value="MBB5867550.1"/>
    <property type="molecule type" value="Genomic_DNA"/>
</dbReference>
<proteinExistence type="predicted"/>
<protein>
    <submittedName>
        <fullName evidence="1">DNA-binding protein YbaB</fullName>
    </submittedName>
</protein>
<dbReference type="GO" id="GO:0003677">
    <property type="term" value="F:DNA binding"/>
    <property type="evidence" value="ECO:0007669"/>
    <property type="project" value="UniProtKB-KW"/>
</dbReference>
<dbReference type="InterPro" id="IPR004401">
    <property type="entry name" value="YbaB/EbfC"/>
</dbReference>
<accession>A0A841BL62</accession>
<name>A0A841BL62_9ACTN</name>
<dbReference type="Pfam" id="PF02575">
    <property type="entry name" value="YbaB_DNA_bd"/>
    <property type="match status" value="1"/>
</dbReference>
<dbReference type="SUPFAM" id="SSF82607">
    <property type="entry name" value="YbaB-like"/>
    <property type="match status" value="1"/>
</dbReference>